<feature type="compositionally biased region" description="Acidic residues" evidence="1">
    <location>
        <begin position="167"/>
        <end position="237"/>
    </location>
</feature>
<dbReference type="Proteomes" id="UP001610563">
    <property type="component" value="Unassembled WGS sequence"/>
</dbReference>
<feature type="compositionally biased region" description="Basic and acidic residues" evidence="1">
    <location>
        <begin position="11"/>
        <end position="28"/>
    </location>
</feature>
<evidence type="ECO:0000256" key="1">
    <source>
        <dbReference type="SAM" id="MobiDB-lite"/>
    </source>
</evidence>
<comment type="caution">
    <text evidence="2">The sequence shown here is derived from an EMBL/GenBank/DDBJ whole genome shotgun (WGS) entry which is preliminary data.</text>
</comment>
<feature type="region of interest" description="Disordered" evidence="1">
    <location>
        <begin position="1"/>
        <end position="264"/>
    </location>
</feature>
<keyword evidence="3" id="KW-1185">Reference proteome</keyword>
<feature type="compositionally biased region" description="Basic and acidic residues" evidence="1">
    <location>
        <begin position="136"/>
        <end position="154"/>
    </location>
</feature>
<sequence>MPSKQNNYTDPDLRQEVKEEVQAGDKGGKPGQWSARKAQLTASEYKARGGDYTTSKDEKAPQQKNLDKWTDEEWQTKEGSGHAKQDDGTEKRYLPKKAWEGMSEEEKEETEQKKVEGSKEGKQFVGNTEAAKRKRGEVSKEGDKKADEKGEGKGKGKAKGKGKQKEEDADNEGEEDEEDQDEMDEQEDEGVDNEDQGEEADENEEEEEEQDDEEEEEDVADDNDEENEGEEDEDEGGYEPKTKESEAGDTPQSEQPDTKRRKKD</sequence>
<proteinExistence type="predicted"/>
<organism evidence="2 3">
    <name type="scientific">Aspergillus keveii</name>
    <dbReference type="NCBI Taxonomy" id="714993"/>
    <lineage>
        <taxon>Eukaryota</taxon>
        <taxon>Fungi</taxon>
        <taxon>Dikarya</taxon>
        <taxon>Ascomycota</taxon>
        <taxon>Pezizomycotina</taxon>
        <taxon>Eurotiomycetes</taxon>
        <taxon>Eurotiomycetidae</taxon>
        <taxon>Eurotiales</taxon>
        <taxon>Aspergillaceae</taxon>
        <taxon>Aspergillus</taxon>
        <taxon>Aspergillus subgen. Nidulantes</taxon>
    </lineage>
</organism>
<dbReference type="EMBL" id="JBFTWV010000133">
    <property type="protein sequence ID" value="KAL2785817.1"/>
    <property type="molecule type" value="Genomic_DNA"/>
</dbReference>
<evidence type="ECO:0000313" key="3">
    <source>
        <dbReference type="Proteomes" id="UP001610563"/>
    </source>
</evidence>
<reference evidence="2 3" key="1">
    <citation type="submission" date="2024-07" db="EMBL/GenBank/DDBJ databases">
        <title>Section-level genome sequencing and comparative genomics of Aspergillus sections Usti and Cavernicolus.</title>
        <authorList>
            <consortium name="Lawrence Berkeley National Laboratory"/>
            <person name="Nybo J.L."/>
            <person name="Vesth T.C."/>
            <person name="Theobald S."/>
            <person name="Frisvad J.C."/>
            <person name="Larsen T.O."/>
            <person name="Kjaerboelling I."/>
            <person name="Rothschild-Mancinelli K."/>
            <person name="Lyhne E.K."/>
            <person name="Kogle M.E."/>
            <person name="Barry K."/>
            <person name="Clum A."/>
            <person name="Na H."/>
            <person name="Ledsgaard L."/>
            <person name="Lin J."/>
            <person name="Lipzen A."/>
            <person name="Kuo A."/>
            <person name="Riley R."/>
            <person name="Mondo S."/>
            <person name="Labutti K."/>
            <person name="Haridas S."/>
            <person name="Pangalinan J."/>
            <person name="Salamov A.A."/>
            <person name="Simmons B.A."/>
            <person name="Magnuson J.K."/>
            <person name="Chen J."/>
            <person name="Drula E."/>
            <person name="Henrissat B."/>
            <person name="Wiebenga A."/>
            <person name="Lubbers R.J."/>
            <person name="Gomes A.C."/>
            <person name="Makela M.R."/>
            <person name="Stajich J."/>
            <person name="Grigoriev I.V."/>
            <person name="Mortensen U.H."/>
            <person name="De Vries R.P."/>
            <person name="Baker S.E."/>
            <person name="Andersen M.R."/>
        </authorList>
    </citation>
    <scope>NUCLEOTIDE SEQUENCE [LARGE SCALE GENOMIC DNA]</scope>
    <source>
        <strain evidence="2 3">CBS 209.92</strain>
    </source>
</reference>
<protein>
    <submittedName>
        <fullName evidence="2">Uncharacterized protein</fullName>
    </submittedName>
</protein>
<feature type="compositionally biased region" description="Basic and acidic residues" evidence="1">
    <location>
        <begin position="110"/>
        <end position="122"/>
    </location>
</feature>
<accession>A0ABR4FS08</accession>
<evidence type="ECO:0000313" key="2">
    <source>
        <dbReference type="EMBL" id="KAL2785817.1"/>
    </source>
</evidence>
<name>A0ABR4FS08_9EURO</name>
<feature type="compositionally biased region" description="Basic and acidic residues" evidence="1">
    <location>
        <begin position="45"/>
        <end position="99"/>
    </location>
</feature>
<gene>
    <name evidence="2" type="ORF">BJX66DRAFT_342722</name>
</gene>